<feature type="transmembrane region" description="Helical" evidence="1">
    <location>
        <begin position="12"/>
        <end position="32"/>
    </location>
</feature>
<feature type="non-terminal residue" evidence="2">
    <location>
        <position position="1"/>
    </location>
</feature>
<dbReference type="EMBL" id="CP097511">
    <property type="protein sequence ID" value="URE45221.1"/>
    <property type="molecule type" value="Genomic_DNA"/>
</dbReference>
<accession>A0A9E7I477</accession>
<evidence type="ECO:0000313" key="3">
    <source>
        <dbReference type="Proteomes" id="UP001055439"/>
    </source>
</evidence>
<name>A0A9E7I477_9LILI</name>
<dbReference type="OrthoDB" id="5348404at2759"/>
<dbReference type="Proteomes" id="UP001055439">
    <property type="component" value="Chromosome 9"/>
</dbReference>
<gene>
    <name evidence="2" type="ORF">MUK42_05219</name>
</gene>
<dbReference type="AlphaFoldDB" id="A0A9E7I477"/>
<keyword evidence="1" id="KW-1133">Transmembrane helix</keyword>
<keyword evidence="1" id="KW-0472">Membrane</keyword>
<keyword evidence="3" id="KW-1185">Reference proteome</keyword>
<proteinExistence type="predicted"/>
<reference evidence="2" key="1">
    <citation type="submission" date="2022-05" db="EMBL/GenBank/DDBJ databases">
        <title>The Musa troglodytarum L. genome provides insights into the mechanism of non-climacteric behaviour and enrichment of carotenoids.</title>
        <authorList>
            <person name="Wang J."/>
        </authorList>
    </citation>
    <scope>NUCLEOTIDE SEQUENCE</scope>
    <source>
        <tissue evidence="2">Leaf</tissue>
    </source>
</reference>
<sequence length="133" mass="14434">ALTEAISLDQFPSLGAGLILVLLVCHFIVVACPARSSSPRRLPPAVFFARAVDTAPRTRLPCATSAYPLQPFVPELNHSVILVLLLPLHRFHYHGLPARSPSPLRLLIVVCFAHTVDTMPCAPLSYTTSAYPP</sequence>
<evidence type="ECO:0000313" key="2">
    <source>
        <dbReference type="EMBL" id="URE45221.1"/>
    </source>
</evidence>
<keyword evidence="1" id="KW-0812">Transmembrane</keyword>
<evidence type="ECO:0000256" key="1">
    <source>
        <dbReference type="SAM" id="Phobius"/>
    </source>
</evidence>
<protein>
    <submittedName>
        <fullName evidence="2">Uncharacterized protein</fullName>
    </submittedName>
</protein>
<organism evidence="2 3">
    <name type="scientific">Musa troglodytarum</name>
    <name type="common">fe'i banana</name>
    <dbReference type="NCBI Taxonomy" id="320322"/>
    <lineage>
        <taxon>Eukaryota</taxon>
        <taxon>Viridiplantae</taxon>
        <taxon>Streptophyta</taxon>
        <taxon>Embryophyta</taxon>
        <taxon>Tracheophyta</taxon>
        <taxon>Spermatophyta</taxon>
        <taxon>Magnoliopsida</taxon>
        <taxon>Liliopsida</taxon>
        <taxon>Zingiberales</taxon>
        <taxon>Musaceae</taxon>
        <taxon>Musa</taxon>
    </lineage>
</organism>